<keyword evidence="3" id="KW-1185">Reference proteome</keyword>
<dbReference type="RefSeq" id="WP_203877108.1">
    <property type="nucleotide sequence ID" value="NZ_BOOK01000035.1"/>
</dbReference>
<feature type="domain" description="Nucleotidyl transferase" evidence="1">
    <location>
        <begin position="2"/>
        <end position="239"/>
    </location>
</feature>
<organism evidence="2 3">
    <name type="scientific">Planobispora takensis</name>
    <dbReference type="NCBI Taxonomy" id="1367882"/>
    <lineage>
        <taxon>Bacteria</taxon>
        <taxon>Bacillati</taxon>
        <taxon>Actinomycetota</taxon>
        <taxon>Actinomycetes</taxon>
        <taxon>Streptosporangiales</taxon>
        <taxon>Streptosporangiaceae</taxon>
        <taxon>Planobispora</taxon>
    </lineage>
</organism>
<protein>
    <submittedName>
        <fullName evidence="2">Glucose-1-phosphate thymidylyltransferase</fullName>
    </submittedName>
</protein>
<dbReference type="PANTHER" id="PTHR42883:SF2">
    <property type="entry name" value="THYMIDYLYLTRANSFERASE"/>
    <property type="match status" value="1"/>
</dbReference>
<accession>A0A8J3WUC5</accession>
<dbReference type="SUPFAM" id="SSF53448">
    <property type="entry name" value="Nucleotide-diphospho-sugar transferases"/>
    <property type="match status" value="1"/>
</dbReference>
<evidence type="ECO:0000313" key="3">
    <source>
        <dbReference type="Proteomes" id="UP000634476"/>
    </source>
</evidence>
<comment type="caution">
    <text evidence="2">The sequence shown here is derived from an EMBL/GenBank/DDBJ whole genome shotgun (WGS) entry which is preliminary data.</text>
</comment>
<proteinExistence type="predicted"/>
<evidence type="ECO:0000259" key="1">
    <source>
        <dbReference type="Pfam" id="PF00483"/>
    </source>
</evidence>
<dbReference type="InterPro" id="IPR029044">
    <property type="entry name" value="Nucleotide-diphossugar_trans"/>
</dbReference>
<dbReference type="AlphaFoldDB" id="A0A8J3WUC5"/>
<dbReference type="Proteomes" id="UP000634476">
    <property type="component" value="Unassembled WGS sequence"/>
</dbReference>
<dbReference type="EMBL" id="BOOK01000035">
    <property type="protein sequence ID" value="GII02784.1"/>
    <property type="molecule type" value="Genomic_DNA"/>
</dbReference>
<name>A0A8J3WUC5_9ACTN</name>
<dbReference type="Pfam" id="PF00483">
    <property type="entry name" value="NTP_transferase"/>
    <property type="match status" value="1"/>
</dbReference>
<dbReference type="InterPro" id="IPR005835">
    <property type="entry name" value="NTP_transferase_dom"/>
</dbReference>
<dbReference type="PANTHER" id="PTHR42883">
    <property type="entry name" value="GLUCOSE-1-PHOSPHATE THYMIDYLTRANSFERASE"/>
    <property type="match status" value="1"/>
</dbReference>
<evidence type="ECO:0000313" key="2">
    <source>
        <dbReference type="EMBL" id="GII02784.1"/>
    </source>
</evidence>
<dbReference type="Gene3D" id="3.90.550.10">
    <property type="entry name" value="Spore Coat Polysaccharide Biosynthesis Protein SpsA, Chain A"/>
    <property type="match status" value="1"/>
</dbReference>
<gene>
    <name evidence="2" type="ORF">Pta02_47920</name>
</gene>
<sequence>MKALILAGHVGTRPRPHGHAVPVANRPVLSYGLESIRKAGVCETAIVVSAGSGAAVRKHVGTGAAFGLDVTYLQQDDAGFSSGPASGLGGCVLVARDYLGDDDFLVLRADDVVLDDLPGLVAEFARRGRPDAMAMVGDVTRGGERPIAVVDGHDRVTGVTRGPGHPSSGRALIGPYVFGPAVHQAVLSARPDWRGARELSGAVSWLITHGGTVLAHSAQGYWNTAGCVDDVLDCNREVLSRLDPLVLGDVDDDSELLGRVFVDAGASVRGSRVIGPAVVGVGATVTASVIGPHTSLGPDCEVDSSMVEHSIVLEGASLLGVGPLRNSLIGRNARVVAEPAGARLVLADHSQVLLPADVMS</sequence>
<reference evidence="2" key="1">
    <citation type="submission" date="2021-01" db="EMBL/GenBank/DDBJ databases">
        <title>Whole genome shotgun sequence of Planobispora takensis NBRC 109077.</title>
        <authorList>
            <person name="Komaki H."/>
            <person name="Tamura T."/>
        </authorList>
    </citation>
    <scope>NUCLEOTIDE SEQUENCE</scope>
    <source>
        <strain evidence="2">NBRC 109077</strain>
    </source>
</reference>